<organism evidence="6 7">
    <name type="scientific">Pseudoxanthomonas putridarboris</name>
    <dbReference type="NCBI Taxonomy" id="752605"/>
    <lineage>
        <taxon>Bacteria</taxon>
        <taxon>Pseudomonadati</taxon>
        <taxon>Pseudomonadota</taxon>
        <taxon>Gammaproteobacteria</taxon>
        <taxon>Lysobacterales</taxon>
        <taxon>Lysobacteraceae</taxon>
        <taxon>Pseudoxanthomonas</taxon>
    </lineage>
</organism>
<evidence type="ECO:0000256" key="2">
    <source>
        <dbReference type="ARBA" id="ARBA00023015"/>
    </source>
</evidence>
<dbReference type="SUPFAM" id="SSF53850">
    <property type="entry name" value="Periplasmic binding protein-like II"/>
    <property type="match status" value="1"/>
</dbReference>
<dbReference type="PANTHER" id="PTHR30537:SF72">
    <property type="entry name" value="LYSR FAMILY TRANSCRIPTIONAL REGULATOR"/>
    <property type="match status" value="1"/>
</dbReference>
<keyword evidence="2" id="KW-0805">Transcription regulation</keyword>
<dbReference type="Gene3D" id="1.10.10.10">
    <property type="entry name" value="Winged helix-like DNA-binding domain superfamily/Winged helix DNA-binding domain"/>
    <property type="match status" value="1"/>
</dbReference>
<accession>A0ABU9IZS3</accession>
<evidence type="ECO:0000256" key="1">
    <source>
        <dbReference type="ARBA" id="ARBA00009437"/>
    </source>
</evidence>
<dbReference type="InterPro" id="IPR036390">
    <property type="entry name" value="WH_DNA-bd_sf"/>
</dbReference>
<dbReference type="Proteomes" id="UP001459204">
    <property type="component" value="Unassembled WGS sequence"/>
</dbReference>
<comment type="caution">
    <text evidence="6">The sequence shown here is derived from an EMBL/GenBank/DDBJ whole genome shotgun (WGS) entry which is preliminary data.</text>
</comment>
<dbReference type="SUPFAM" id="SSF46785">
    <property type="entry name" value="Winged helix' DNA-binding domain"/>
    <property type="match status" value="1"/>
</dbReference>
<evidence type="ECO:0000259" key="5">
    <source>
        <dbReference type="PROSITE" id="PS50931"/>
    </source>
</evidence>
<dbReference type="CDD" id="cd08422">
    <property type="entry name" value="PBP2_CrgA_like"/>
    <property type="match status" value="1"/>
</dbReference>
<keyword evidence="7" id="KW-1185">Reference proteome</keyword>
<gene>
    <name evidence="6" type="ORF">AAD027_08910</name>
</gene>
<keyword evidence="3" id="KW-0238">DNA-binding</keyword>
<dbReference type="PROSITE" id="PS50931">
    <property type="entry name" value="HTH_LYSR"/>
    <property type="match status" value="1"/>
</dbReference>
<reference evidence="6 7" key="1">
    <citation type="submission" date="2024-04" db="EMBL/GenBank/DDBJ databases">
        <title>Draft genome sequence of Pseudoxanthomonas putridarboris WD12.</title>
        <authorList>
            <person name="Oh J."/>
        </authorList>
    </citation>
    <scope>NUCLEOTIDE SEQUENCE [LARGE SCALE GENOMIC DNA]</scope>
    <source>
        <strain evidence="6 7">WD12</strain>
    </source>
</reference>
<evidence type="ECO:0000256" key="4">
    <source>
        <dbReference type="ARBA" id="ARBA00023163"/>
    </source>
</evidence>
<protein>
    <submittedName>
        <fullName evidence="6">LysR family transcriptional regulator</fullName>
    </submittedName>
</protein>
<dbReference type="Pfam" id="PF03466">
    <property type="entry name" value="LysR_substrate"/>
    <property type="match status" value="1"/>
</dbReference>
<keyword evidence="4" id="KW-0804">Transcription</keyword>
<proteinExistence type="inferred from homology"/>
<dbReference type="Pfam" id="PF00126">
    <property type="entry name" value="HTH_1"/>
    <property type="match status" value="1"/>
</dbReference>
<name>A0ABU9IZS3_9GAMM</name>
<dbReference type="RefSeq" id="WP_341725667.1">
    <property type="nucleotide sequence ID" value="NZ_JBBWWT010000003.1"/>
</dbReference>
<dbReference type="InterPro" id="IPR005119">
    <property type="entry name" value="LysR_subst-bd"/>
</dbReference>
<sequence length="308" mass="33316">METLANLESFIRSAECGGFSAAARRLGLTPAAVSRNVAMLERNLGVRLFQRSTRNLTLTEEGERFLASVVGGVESIQSAIAGAATHAGKPAGALKVSMAFGFGLDYVLPLLPSFMQRYPDVVPDWSFENRQVDLIAEGFDAAIGGGMELAAGVVARQLAPLHIIAVASPDYLRDRPLPQHPDDLAALDGIVMRSAHSGRVRVWKMRHHHGAEAVLEQKARVVANDPEALCRVALMGLGVALIAVPFVLPHLQSGKLQRVLPDWHSDLGAISLYFSSQKLLPAKTRVFIDHVTDAFLEQDLARRFSANS</sequence>
<comment type="similarity">
    <text evidence="1">Belongs to the LysR transcriptional regulatory family.</text>
</comment>
<dbReference type="InterPro" id="IPR058163">
    <property type="entry name" value="LysR-type_TF_proteobact-type"/>
</dbReference>
<evidence type="ECO:0000256" key="3">
    <source>
        <dbReference type="ARBA" id="ARBA00023125"/>
    </source>
</evidence>
<dbReference type="PRINTS" id="PR00039">
    <property type="entry name" value="HTHLYSR"/>
</dbReference>
<dbReference type="InterPro" id="IPR036388">
    <property type="entry name" value="WH-like_DNA-bd_sf"/>
</dbReference>
<evidence type="ECO:0000313" key="6">
    <source>
        <dbReference type="EMBL" id="MEL1264487.1"/>
    </source>
</evidence>
<dbReference type="EMBL" id="JBBWWT010000003">
    <property type="protein sequence ID" value="MEL1264487.1"/>
    <property type="molecule type" value="Genomic_DNA"/>
</dbReference>
<evidence type="ECO:0000313" key="7">
    <source>
        <dbReference type="Proteomes" id="UP001459204"/>
    </source>
</evidence>
<dbReference type="Gene3D" id="3.40.190.290">
    <property type="match status" value="1"/>
</dbReference>
<feature type="domain" description="HTH lysR-type" evidence="5">
    <location>
        <begin position="1"/>
        <end position="59"/>
    </location>
</feature>
<dbReference type="InterPro" id="IPR000847">
    <property type="entry name" value="LysR_HTH_N"/>
</dbReference>
<dbReference type="PANTHER" id="PTHR30537">
    <property type="entry name" value="HTH-TYPE TRANSCRIPTIONAL REGULATOR"/>
    <property type="match status" value="1"/>
</dbReference>